<dbReference type="PROSITE" id="PS51257">
    <property type="entry name" value="PROKAR_LIPOPROTEIN"/>
    <property type="match status" value="1"/>
</dbReference>
<comment type="caution">
    <text evidence="3">The sequence shown here is derived from an EMBL/GenBank/DDBJ whole genome shotgun (WGS) entry which is preliminary data.</text>
</comment>
<evidence type="ECO:0000313" key="3">
    <source>
        <dbReference type="EMBL" id="KAL3774228.1"/>
    </source>
</evidence>
<keyword evidence="1" id="KW-0732">Signal</keyword>
<evidence type="ECO:0000256" key="1">
    <source>
        <dbReference type="SAM" id="SignalP"/>
    </source>
</evidence>
<proteinExistence type="predicted"/>
<dbReference type="Proteomes" id="UP001530315">
    <property type="component" value="Unassembled WGS sequence"/>
</dbReference>
<organism evidence="3 4">
    <name type="scientific">Stephanodiscus triporus</name>
    <dbReference type="NCBI Taxonomy" id="2934178"/>
    <lineage>
        <taxon>Eukaryota</taxon>
        <taxon>Sar</taxon>
        <taxon>Stramenopiles</taxon>
        <taxon>Ochrophyta</taxon>
        <taxon>Bacillariophyta</taxon>
        <taxon>Coscinodiscophyceae</taxon>
        <taxon>Thalassiosirophycidae</taxon>
        <taxon>Stephanodiscales</taxon>
        <taxon>Stephanodiscaceae</taxon>
        <taxon>Stephanodiscus</taxon>
    </lineage>
</organism>
<dbReference type="EMBL" id="JALLAZ020001481">
    <property type="protein sequence ID" value="KAL3774228.1"/>
    <property type="molecule type" value="Genomic_DNA"/>
</dbReference>
<feature type="domain" description="Kazal-like" evidence="2">
    <location>
        <begin position="38"/>
        <end position="91"/>
    </location>
</feature>
<evidence type="ECO:0000259" key="2">
    <source>
        <dbReference type="PROSITE" id="PS51465"/>
    </source>
</evidence>
<dbReference type="PROSITE" id="PS51465">
    <property type="entry name" value="KAZAL_2"/>
    <property type="match status" value="1"/>
</dbReference>
<dbReference type="Gene3D" id="3.30.60.30">
    <property type="match status" value="1"/>
</dbReference>
<feature type="signal peptide" evidence="1">
    <location>
        <begin position="1"/>
        <end position="22"/>
    </location>
</feature>
<keyword evidence="4" id="KW-1185">Reference proteome</keyword>
<protein>
    <recommendedName>
        <fullName evidence="2">Kazal-like domain-containing protein</fullName>
    </recommendedName>
</protein>
<feature type="chain" id="PRO_5044846816" description="Kazal-like domain-containing protein" evidence="1">
    <location>
        <begin position="23"/>
        <end position="93"/>
    </location>
</feature>
<dbReference type="InterPro" id="IPR036058">
    <property type="entry name" value="Kazal_dom_sf"/>
</dbReference>
<sequence length="93" mass="10002">MNPNRFLALSLMALTTTPTTSALATCIIGTSCDSRDTGSAEEPCPDMCGMVFDPVIGCDGKIYSNKCVAHSYGTRVSRYCARFNDKGECVSFE</sequence>
<dbReference type="AlphaFoldDB" id="A0ABD3NE30"/>
<gene>
    <name evidence="3" type="ORF">ACHAW5_003379</name>
</gene>
<accession>A0ABD3NE30</accession>
<dbReference type="InterPro" id="IPR002350">
    <property type="entry name" value="Kazal_dom"/>
</dbReference>
<evidence type="ECO:0000313" key="4">
    <source>
        <dbReference type="Proteomes" id="UP001530315"/>
    </source>
</evidence>
<name>A0ABD3NE30_9STRA</name>
<reference evidence="3 4" key="1">
    <citation type="submission" date="2024-10" db="EMBL/GenBank/DDBJ databases">
        <title>Updated reference genomes for cyclostephanoid diatoms.</title>
        <authorList>
            <person name="Roberts W.R."/>
            <person name="Alverson A.J."/>
        </authorList>
    </citation>
    <scope>NUCLEOTIDE SEQUENCE [LARGE SCALE GENOMIC DNA]</scope>
    <source>
        <strain evidence="3 4">AJA276-08</strain>
    </source>
</reference>
<dbReference type="SUPFAM" id="SSF100895">
    <property type="entry name" value="Kazal-type serine protease inhibitors"/>
    <property type="match status" value="1"/>
</dbReference>